<name>A0A401SKN1_CHIPU</name>
<evidence type="ECO:0000313" key="2">
    <source>
        <dbReference type="Proteomes" id="UP000287033"/>
    </source>
</evidence>
<keyword evidence="2" id="KW-1185">Reference proteome</keyword>
<dbReference type="EMBL" id="BEZZ01000332">
    <property type="protein sequence ID" value="GCC30940.1"/>
    <property type="molecule type" value="Genomic_DNA"/>
</dbReference>
<proteinExistence type="predicted"/>
<dbReference type="Proteomes" id="UP000287033">
    <property type="component" value="Unassembled WGS sequence"/>
</dbReference>
<accession>A0A401SKN1</accession>
<gene>
    <name evidence="1" type="ORF">chiPu_0009394</name>
</gene>
<sequence>MDASSKKRLGQGHVMTFRQQMFSIVSVSTPLFGDSCNSYFTSNNEVPTHTAVEWLHGRELTVREKAQVLEVASFILMSMEEKTLQLIKYGG</sequence>
<comment type="caution">
    <text evidence="1">The sequence shown here is derived from an EMBL/GenBank/DDBJ whole genome shotgun (WGS) entry which is preliminary data.</text>
</comment>
<reference evidence="1 2" key="1">
    <citation type="journal article" date="2018" name="Nat. Ecol. Evol.">
        <title>Shark genomes provide insights into elasmobranch evolution and the origin of vertebrates.</title>
        <authorList>
            <person name="Hara Y"/>
            <person name="Yamaguchi K"/>
            <person name="Onimaru K"/>
            <person name="Kadota M"/>
            <person name="Koyanagi M"/>
            <person name="Keeley SD"/>
            <person name="Tatsumi K"/>
            <person name="Tanaka K"/>
            <person name="Motone F"/>
            <person name="Kageyama Y"/>
            <person name="Nozu R"/>
            <person name="Adachi N"/>
            <person name="Nishimura O"/>
            <person name="Nakagawa R"/>
            <person name="Tanegashima C"/>
            <person name="Kiyatake I"/>
            <person name="Matsumoto R"/>
            <person name="Murakumo K"/>
            <person name="Nishida K"/>
            <person name="Terakita A"/>
            <person name="Kuratani S"/>
            <person name="Sato K"/>
            <person name="Hyodo S Kuraku.S."/>
        </authorList>
    </citation>
    <scope>NUCLEOTIDE SEQUENCE [LARGE SCALE GENOMIC DNA]</scope>
</reference>
<dbReference type="AlphaFoldDB" id="A0A401SKN1"/>
<protein>
    <submittedName>
        <fullName evidence="1">Uncharacterized protein</fullName>
    </submittedName>
</protein>
<evidence type="ECO:0000313" key="1">
    <source>
        <dbReference type="EMBL" id="GCC30940.1"/>
    </source>
</evidence>
<organism evidence="1 2">
    <name type="scientific">Chiloscyllium punctatum</name>
    <name type="common">Brownbanded bambooshark</name>
    <name type="synonym">Hemiscyllium punctatum</name>
    <dbReference type="NCBI Taxonomy" id="137246"/>
    <lineage>
        <taxon>Eukaryota</taxon>
        <taxon>Metazoa</taxon>
        <taxon>Chordata</taxon>
        <taxon>Craniata</taxon>
        <taxon>Vertebrata</taxon>
        <taxon>Chondrichthyes</taxon>
        <taxon>Elasmobranchii</taxon>
        <taxon>Galeomorphii</taxon>
        <taxon>Galeoidea</taxon>
        <taxon>Orectolobiformes</taxon>
        <taxon>Hemiscylliidae</taxon>
        <taxon>Chiloscyllium</taxon>
    </lineage>
</organism>